<organism evidence="3 4">
    <name type="scientific">Azoarcus sp. (strain BH72)</name>
    <dbReference type="NCBI Taxonomy" id="418699"/>
    <lineage>
        <taxon>Bacteria</taxon>
        <taxon>Pseudomonadati</taxon>
        <taxon>Pseudomonadota</taxon>
        <taxon>Betaproteobacteria</taxon>
        <taxon>Rhodocyclales</taxon>
        <taxon>Zoogloeaceae</taxon>
        <taxon>Azoarcus</taxon>
    </lineage>
</organism>
<evidence type="ECO:0000313" key="4">
    <source>
        <dbReference type="Proteomes" id="UP000002588"/>
    </source>
</evidence>
<dbReference type="EMBL" id="AM406670">
    <property type="protein sequence ID" value="CAL95564.1"/>
    <property type="molecule type" value="Genomic_DNA"/>
</dbReference>
<dbReference type="STRING" id="62928.azo2948"/>
<evidence type="ECO:0000313" key="3">
    <source>
        <dbReference type="EMBL" id="CAL95564.1"/>
    </source>
</evidence>
<dbReference type="HOGENOM" id="CLU_2340788_0_0_4"/>
<feature type="chain" id="PRO_5002635665" evidence="2">
    <location>
        <begin position="25"/>
        <end position="97"/>
    </location>
</feature>
<evidence type="ECO:0000256" key="2">
    <source>
        <dbReference type="SAM" id="SignalP"/>
    </source>
</evidence>
<dbReference type="Proteomes" id="UP000002588">
    <property type="component" value="Chromosome"/>
</dbReference>
<name>A1K9Q9_AZOSB</name>
<accession>A1K9Q9</accession>
<reference evidence="3 4" key="1">
    <citation type="journal article" date="2006" name="Nat. Biotechnol.">
        <title>Complete genome of the mutualistic, N2-fixing grass endophyte Azoarcus sp. strain BH72.</title>
        <authorList>
            <person name="Krause A."/>
            <person name="Ramakumar A."/>
            <person name="Bartels D."/>
            <person name="Battistoni F."/>
            <person name="Bekel T."/>
            <person name="Boch J."/>
            <person name="Boehm M."/>
            <person name="Friedrich F."/>
            <person name="Hurek T."/>
            <person name="Krause L."/>
            <person name="Linke B."/>
            <person name="McHardy A.C."/>
            <person name="Sarkar A."/>
            <person name="Schneiker S."/>
            <person name="Syed A.A."/>
            <person name="Thauer R."/>
            <person name="Vorhoelter F.-J."/>
            <person name="Weidner S."/>
            <person name="Puehler A."/>
            <person name="Reinhold-Hurek B."/>
            <person name="Kaiser O."/>
            <person name="Goesmann A."/>
        </authorList>
    </citation>
    <scope>NUCLEOTIDE SEQUENCE [LARGE SCALE GENOMIC DNA]</scope>
    <source>
        <strain evidence="3 4">BH72</strain>
    </source>
</reference>
<protein>
    <submittedName>
        <fullName evidence="3">Hydrolase</fullName>
    </submittedName>
</protein>
<dbReference type="KEGG" id="azo:azo2948"/>
<proteinExistence type="predicted"/>
<keyword evidence="4" id="KW-1185">Reference proteome</keyword>
<gene>
    <name evidence="3" type="ordered locus">azo2948</name>
</gene>
<keyword evidence="2" id="KW-0732">Signal</keyword>
<dbReference type="eggNOG" id="ENOG502ZMBE">
    <property type="taxonomic scope" value="Bacteria"/>
</dbReference>
<dbReference type="GO" id="GO:0016787">
    <property type="term" value="F:hydrolase activity"/>
    <property type="evidence" value="ECO:0007669"/>
    <property type="project" value="UniProtKB-KW"/>
</dbReference>
<feature type="signal peptide" evidence="2">
    <location>
        <begin position="1"/>
        <end position="24"/>
    </location>
</feature>
<feature type="region of interest" description="Disordered" evidence="1">
    <location>
        <begin position="76"/>
        <end position="97"/>
    </location>
</feature>
<evidence type="ECO:0000256" key="1">
    <source>
        <dbReference type="SAM" id="MobiDB-lite"/>
    </source>
</evidence>
<dbReference type="AlphaFoldDB" id="A1K9Q9"/>
<sequence>MRATACRIGSLAAVLLGLAVPVRAADAPPATAPQPPQTAAPTATASGTPPPFRSTLSDYRAYRADEPLRDWREVNDEVGGLRGHGGHLQPQPAETAR</sequence>
<keyword evidence="3" id="KW-0378">Hydrolase</keyword>
<dbReference type="RefSeq" id="WP_011766674.1">
    <property type="nucleotide sequence ID" value="NC_008702.1"/>
</dbReference>
<feature type="region of interest" description="Disordered" evidence="1">
    <location>
        <begin position="26"/>
        <end position="56"/>
    </location>
</feature>